<dbReference type="GO" id="GO:0016616">
    <property type="term" value="F:oxidoreductase activity, acting on the CH-OH group of donors, NAD or NADP as acceptor"/>
    <property type="evidence" value="ECO:0007669"/>
    <property type="project" value="UniProtKB-ARBA"/>
</dbReference>
<dbReference type="InterPro" id="IPR020904">
    <property type="entry name" value="Sc_DH/Rdtase_CS"/>
</dbReference>
<dbReference type="PRINTS" id="PR00080">
    <property type="entry name" value="SDRFAMILY"/>
</dbReference>
<dbReference type="GO" id="GO:0008206">
    <property type="term" value="P:bile acid metabolic process"/>
    <property type="evidence" value="ECO:0007669"/>
    <property type="project" value="UniProtKB-ARBA"/>
</dbReference>
<dbReference type="InterPro" id="IPR057326">
    <property type="entry name" value="KR_dom"/>
</dbReference>
<organism evidence="4 5">
    <name type="scientific">Cohnella nanjingensis</name>
    <dbReference type="NCBI Taxonomy" id="1387779"/>
    <lineage>
        <taxon>Bacteria</taxon>
        <taxon>Bacillati</taxon>
        <taxon>Bacillota</taxon>
        <taxon>Bacilli</taxon>
        <taxon>Bacillales</taxon>
        <taxon>Paenibacillaceae</taxon>
        <taxon>Cohnella</taxon>
    </lineage>
</organism>
<dbReference type="AlphaFoldDB" id="A0A7X0VJD7"/>
<dbReference type="PANTHER" id="PTHR42760">
    <property type="entry name" value="SHORT-CHAIN DEHYDROGENASES/REDUCTASES FAMILY MEMBER"/>
    <property type="match status" value="1"/>
</dbReference>
<dbReference type="Gene3D" id="3.40.50.720">
    <property type="entry name" value="NAD(P)-binding Rossmann-like Domain"/>
    <property type="match status" value="1"/>
</dbReference>
<reference evidence="4 5" key="1">
    <citation type="submission" date="2020-08" db="EMBL/GenBank/DDBJ databases">
        <title>Cohnella phylogeny.</title>
        <authorList>
            <person name="Dunlap C."/>
        </authorList>
    </citation>
    <scope>NUCLEOTIDE SEQUENCE [LARGE SCALE GENOMIC DNA]</scope>
    <source>
        <strain evidence="4 5">DSM 28246</strain>
    </source>
</reference>
<dbReference type="Pfam" id="PF13561">
    <property type="entry name" value="adh_short_C2"/>
    <property type="match status" value="1"/>
</dbReference>
<dbReference type="InterPro" id="IPR002347">
    <property type="entry name" value="SDR_fam"/>
</dbReference>
<dbReference type="SUPFAM" id="SSF51735">
    <property type="entry name" value="NAD(P)-binding Rossmann-fold domains"/>
    <property type="match status" value="1"/>
</dbReference>
<protein>
    <submittedName>
        <fullName evidence="4">SDR family oxidoreductase</fullName>
    </submittedName>
</protein>
<dbReference type="InterPro" id="IPR036291">
    <property type="entry name" value="NAD(P)-bd_dom_sf"/>
</dbReference>
<dbReference type="PRINTS" id="PR00081">
    <property type="entry name" value="GDHRDH"/>
</dbReference>
<dbReference type="CDD" id="cd05233">
    <property type="entry name" value="SDR_c"/>
    <property type="match status" value="1"/>
</dbReference>
<evidence type="ECO:0000259" key="3">
    <source>
        <dbReference type="SMART" id="SM00822"/>
    </source>
</evidence>
<evidence type="ECO:0000313" key="4">
    <source>
        <dbReference type="EMBL" id="MBB6675473.1"/>
    </source>
</evidence>
<evidence type="ECO:0000313" key="5">
    <source>
        <dbReference type="Proteomes" id="UP000547209"/>
    </source>
</evidence>
<dbReference type="FunFam" id="3.40.50.720:FF:000084">
    <property type="entry name" value="Short-chain dehydrogenase reductase"/>
    <property type="match status" value="1"/>
</dbReference>
<dbReference type="RefSeq" id="WP_185673325.1">
    <property type="nucleotide sequence ID" value="NZ_JACJVP010000077.1"/>
</dbReference>
<sequence length="245" mass="25391">MTDWQGKKVLIAGGASGIGAATAEAYRRAGAVTAVFDIAYAADTIAEDRIELAVDLADAAAVEAAFERLWAHWDALDVLVNNAGVELVASLEETSEAAWDRVMNVNLKSMFLCCKAALPRLKASGGNIVNTASQLAFVGAASFTAYTASKAAVVNFTRSLALETAAAGVRVNCVCPGAIDTPLLRRQFTGRLGPQGSLDDLVGMHPLGRLGRPEEIAACILFLSGGAASFVTGSAMLADGGYTIH</sequence>
<keyword evidence="2" id="KW-0560">Oxidoreductase</keyword>
<proteinExistence type="inferred from homology"/>
<dbReference type="EMBL" id="JACJVP010000077">
    <property type="protein sequence ID" value="MBB6675473.1"/>
    <property type="molecule type" value="Genomic_DNA"/>
</dbReference>
<comment type="similarity">
    <text evidence="1">Belongs to the short-chain dehydrogenases/reductases (SDR) family.</text>
</comment>
<comment type="caution">
    <text evidence="4">The sequence shown here is derived from an EMBL/GenBank/DDBJ whole genome shotgun (WGS) entry which is preliminary data.</text>
</comment>
<feature type="domain" description="Ketoreductase" evidence="3">
    <location>
        <begin position="7"/>
        <end position="185"/>
    </location>
</feature>
<accession>A0A7X0VJD7</accession>
<dbReference type="SMART" id="SM00822">
    <property type="entry name" value="PKS_KR"/>
    <property type="match status" value="1"/>
</dbReference>
<name>A0A7X0VJD7_9BACL</name>
<evidence type="ECO:0000256" key="2">
    <source>
        <dbReference type="ARBA" id="ARBA00023002"/>
    </source>
</evidence>
<evidence type="ECO:0000256" key="1">
    <source>
        <dbReference type="ARBA" id="ARBA00006484"/>
    </source>
</evidence>
<gene>
    <name evidence="4" type="ORF">H7C19_32920</name>
</gene>
<dbReference type="Proteomes" id="UP000547209">
    <property type="component" value="Unassembled WGS sequence"/>
</dbReference>
<dbReference type="PROSITE" id="PS00061">
    <property type="entry name" value="ADH_SHORT"/>
    <property type="match status" value="1"/>
</dbReference>
<keyword evidence="5" id="KW-1185">Reference proteome</keyword>